<name>A0A9P6KPU9_9PLEO</name>
<reference evidence="2" key="1">
    <citation type="journal article" date="2020" name="Mol. Plant Microbe Interact.">
        <title>Genome Sequence of the Biocontrol Agent Coniothyrium minitans strain Conio (IMI 134523).</title>
        <authorList>
            <person name="Patel D."/>
            <person name="Shittu T.A."/>
            <person name="Baroncelli R."/>
            <person name="Muthumeenakshi S."/>
            <person name="Osborne T.H."/>
            <person name="Janganan T.K."/>
            <person name="Sreenivasaprasad S."/>
        </authorList>
    </citation>
    <scope>NUCLEOTIDE SEQUENCE</scope>
    <source>
        <strain evidence="2">Conio</strain>
    </source>
</reference>
<dbReference type="AlphaFoldDB" id="A0A9P6KPU9"/>
<accession>A0A9P6KPU9</accession>
<evidence type="ECO:0000256" key="1">
    <source>
        <dbReference type="SAM" id="MobiDB-lite"/>
    </source>
</evidence>
<dbReference type="EMBL" id="WJXW01000007">
    <property type="protein sequence ID" value="KAF9734452.1"/>
    <property type="molecule type" value="Genomic_DNA"/>
</dbReference>
<feature type="compositionally biased region" description="Basic and acidic residues" evidence="1">
    <location>
        <begin position="118"/>
        <end position="138"/>
    </location>
</feature>
<evidence type="ECO:0000313" key="3">
    <source>
        <dbReference type="Proteomes" id="UP000756921"/>
    </source>
</evidence>
<keyword evidence="3" id="KW-1185">Reference proteome</keyword>
<dbReference type="Proteomes" id="UP000756921">
    <property type="component" value="Unassembled WGS sequence"/>
</dbReference>
<proteinExistence type="predicted"/>
<evidence type="ECO:0000313" key="2">
    <source>
        <dbReference type="EMBL" id="KAF9734452.1"/>
    </source>
</evidence>
<organism evidence="2 3">
    <name type="scientific">Paraphaeosphaeria minitans</name>
    <dbReference type="NCBI Taxonomy" id="565426"/>
    <lineage>
        <taxon>Eukaryota</taxon>
        <taxon>Fungi</taxon>
        <taxon>Dikarya</taxon>
        <taxon>Ascomycota</taxon>
        <taxon>Pezizomycotina</taxon>
        <taxon>Dothideomycetes</taxon>
        <taxon>Pleosporomycetidae</taxon>
        <taxon>Pleosporales</taxon>
        <taxon>Massarineae</taxon>
        <taxon>Didymosphaeriaceae</taxon>
        <taxon>Paraphaeosphaeria</taxon>
    </lineage>
</organism>
<gene>
    <name evidence="2" type="ORF">PMIN01_07355</name>
</gene>
<sequence>MVVGVPGSVMVKLWKDLPALCMFEFGVRPGARHPDHAMTGVADEEKQGSKAIYRGVRLRSGWRRGSSMGTVHRGRMDMGELKRDDMGNLNEGRRGRKGKGSDDGARLGVFKMKRKGGHGHEQEAAKMQDASRSRSDGKEASGGFAFGFSAADVSAEKKDGHWRFLMLQALQHTVPTTAPQDGGLDVSGREMIPRWIMGGPWAVSRLAGGLVGDLEATVVHITSSQASSAGPMWLACSAADMVVVVYLRYCTYTQQIAKVEDHTADCETDARWRARVKWTASTAQGVHPGLALLARTLERRDLFWGRASLDLTYLSACPCGSHISSRPPPATIDSLRLVLLRSSRSPSPTVPGASAGQQHIHWLHGALLHLLNPHSPRTSCPLLLVLFLLPRRMSGCTRTRSQPPPHQHQHQQPYLPTYLPPSGTGTATGPALVSLRPAPAQTRTLRPLVARRSSAMASPSSGGRGEGRVGSLRCGPSIGIAGGHLATPLAGVLRVCVPTSTYLHRLSVEAYATAASCLASATLSSPLLHALLVARFSNQKLRPATCHLVLRLRSAQVSDWPHSPYARAHGLIFHVSFLQELHRCPPCPTLRVNECNRLSNGRQSPLYGPVKGALAGYRVTKGQPAVCAASVKSLAATCDLICHLPSAICDLPPATCHLPSTCWWTRMHRTVAAAAQRRPDVATYLQSGAVVARDPPKDGSWLVHQTKGRRPLAWSVAQAMMFLCAERANCNPMRHLTSMGLAGDALLEPGSPPATHSPRPLLAWSRLAVYRLPTLLEATAICGRQPSRINDRALPDHGCSAQKHKSLCESAPTPAATICRGYLPYTLPTSALIVAHTLVPDPVPETLLTPPHPYHSSALTSISKPPPAGYIHILQHPASASTICLTPVIGFRAHSPVINSRKDLQPALTPPPPAFTPRFNRSTASRPHTWTLRFNTQSPGDLASFLHFG</sequence>
<comment type="caution">
    <text evidence="2">The sequence shown here is derived from an EMBL/GenBank/DDBJ whole genome shotgun (WGS) entry which is preliminary data.</text>
</comment>
<protein>
    <submittedName>
        <fullName evidence="2">Uncharacterized protein</fullName>
    </submittedName>
</protein>
<feature type="region of interest" description="Disordered" evidence="1">
    <location>
        <begin position="81"/>
        <end position="138"/>
    </location>
</feature>